<organism evidence="1 2">
    <name type="scientific">Lacicoccus qingdaonensis</name>
    <dbReference type="NCBI Taxonomy" id="576118"/>
    <lineage>
        <taxon>Bacteria</taxon>
        <taxon>Bacillati</taxon>
        <taxon>Bacillota</taxon>
        <taxon>Bacilli</taxon>
        <taxon>Bacillales</taxon>
        <taxon>Salinicoccaceae</taxon>
        <taxon>Lacicoccus</taxon>
    </lineage>
</organism>
<dbReference type="AlphaFoldDB" id="A0A1G9JG80"/>
<dbReference type="OrthoDB" id="2185345at2"/>
<evidence type="ECO:0000313" key="1">
    <source>
        <dbReference type="EMBL" id="SDL36587.1"/>
    </source>
</evidence>
<dbReference type="EMBL" id="FNFY01000050">
    <property type="protein sequence ID" value="SDL36587.1"/>
    <property type="molecule type" value="Genomic_DNA"/>
</dbReference>
<sequence length="89" mass="10172">MKKIVASQNIQAFVDGQKVDLDRYDFEEQSALSTKDVSVVIDFENEEITGDCIAYGGWFELSVDKCLEYIQSIEKPIRNFDDILEKCLA</sequence>
<proteinExistence type="predicted"/>
<keyword evidence="2" id="KW-1185">Reference proteome</keyword>
<reference evidence="2" key="1">
    <citation type="submission" date="2016-10" db="EMBL/GenBank/DDBJ databases">
        <authorList>
            <person name="Varghese N."/>
            <person name="Submissions S."/>
        </authorList>
    </citation>
    <scope>NUCLEOTIDE SEQUENCE [LARGE SCALE GENOMIC DNA]</scope>
    <source>
        <strain evidence="2">CGMCC 1.8895</strain>
    </source>
</reference>
<dbReference type="Proteomes" id="UP000199008">
    <property type="component" value="Unassembled WGS sequence"/>
</dbReference>
<accession>A0A1G9JG80</accession>
<evidence type="ECO:0000313" key="2">
    <source>
        <dbReference type="Proteomes" id="UP000199008"/>
    </source>
</evidence>
<name>A0A1G9JG80_9BACL</name>
<gene>
    <name evidence="1" type="ORF">SAMN05216216_1504</name>
</gene>
<dbReference type="RefSeq" id="WP_092988327.1">
    <property type="nucleotide sequence ID" value="NZ_FNFY01000050.1"/>
</dbReference>
<protein>
    <submittedName>
        <fullName evidence="1">Uncharacterized protein</fullName>
    </submittedName>
</protein>